<reference evidence="6" key="1">
    <citation type="submission" date="2022-11" db="UniProtKB">
        <authorList>
            <consortium name="WormBaseParasite"/>
        </authorList>
    </citation>
    <scope>IDENTIFICATION</scope>
</reference>
<dbReference type="Proteomes" id="UP000887578">
    <property type="component" value="Unplaced"/>
</dbReference>
<evidence type="ECO:0000256" key="2">
    <source>
        <dbReference type="ARBA" id="ARBA00022729"/>
    </source>
</evidence>
<accession>A0A914PVT1</accession>
<protein>
    <submittedName>
        <fullName evidence="6">LRRCT domain-containing protein</fullName>
    </submittedName>
</protein>
<dbReference type="WBParaSite" id="PDA_v2.g22870.t1">
    <property type="protein sequence ID" value="PDA_v2.g22870.t1"/>
    <property type="gene ID" value="PDA_v2.g22870"/>
</dbReference>
<feature type="transmembrane region" description="Helical" evidence="3">
    <location>
        <begin position="155"/>
        <end position="177"/>
    </location>
</feature>
<name>A0A914PVT1_9BILA</name>
<organism evidence="5 6">
    <name type="scientific">Panagrolaimus davidi</name>
    <dbReference type="NCBI Taxonomy" id="227884"/>
    <lineage>
        <taxon>Eukaryota</taxon>
        <taxon>Metazoa</taxon>
        <taxon>Ecdysozoa</taxon>
        <taxon>Nematoda</taxon>
        <taxon>Chromadorea</taxon>
        <taxon>Rhabditida</taxon>
        <taxon>Tylenchina</taxon>
        <taxon>Panagrolaimomorpha</taxon>
        <taxon>Panagrolaimoidea</taxon>
        <taxon>Panagrolaimidae</taxon>
        <taxon>Panagrolaimus</taxon>
    </lineage>
</organism>
<keyword evidence="5" id="KW-1185">Reference proteome</keyword>
<feature type="domain" description="LRRCT" evidence="4">
    <location>
        <begin position="57"/>
        <end position="115"/>
    </location>
</feature>
<evidence type="ECO:0000313" key="5">
    <source>
        <dbReference type="Proteomes" id="UP000887578"/>
    </source>
</evidence>
<dbReference type="InterPro" id="IPR000483">
    <property type="entry name" value="Cys-rich_flank_reg_C"/>
</dbReference>
<dbReference type="InterPro" id="IPR032675">
    <property type="entry name" value="LRR_dom_sf"/>
</dbReference>
<evidence type="ECO:0000313" key="6">
    <source>
        <dbReference type="WBParaSite" id="PDA_v2.g22870.t1"/>
    </source>
</evidence>
<dbReference type="AlphaFoldDB" id="A0A914PVT1"/>
<evidence type="ECO:0000259" key="4">
    <source>
        <dbReference type="SMART" id="SM00082"/>
    </source>
</evidence>
<dbReference type="SUPFAM" id="SSF52058">
    <property type="entry name" value="L domain-like"/>
    <property type="match status" value="1"/>
</dbReference>
<evidence type="ECO:0000256" key="3">
    <source>
        <dbReference type="SAM" id="Phobius"/>
    </source>
</evidence>
<proteinExistence type="predicted"/>
<dbReference type="Gene3D" id="3.80.10.10">
    <property type="entry name" value="Ribonuclease Inhibitor"/>
    <property type="match status" value="1"/>
</dbReference>
<sequence>MDLESIHENAFGNQKNDFGNETNITGLKKFNARNCKLSTISKNLLNWETTDFSLGWNPFVCNCSISWLINDFANKCPKYFEDSEALYYYERAYKCAGPPNLEDKSFREISKKNCSTNFTTTAIFTKDPNCIITTPTSKAYSNYYGTNSKTNNDGLIIALIIFVIFVIVGIIAAVIFYRRRKQKASTNIQSAIDKLNEDLTMSTL</sequence>
<keyword evidence="3" id="KW-0812">Transmembrane</keyword>
<keyword evidence="3" id="KW-1133">Transmembrane helix</keyword>
<evidence type="ECO:0000256" key="1">
    <source>
        <dbReference type="ARBA" id="ARBA00022614"/>
    </source>
</evidence>
<keyword evidence="3" id="KW-0472">Membrane</keyword>
<keyword evidence="2" id="KW-0732">Signal</keyword>
<keyword evidence="1" id="KW-0433">Leucine-rich repeat</keyword>
<dbReference type="SMART" id="SM00082">
    <property type="entry name" value="LRRCT"/>
    <property type="match status" value="1"/>
</dbReference>